<accession>A0A101QQP9</accession>
<dbReference type="GeneID" id="91428625"/>
<organism evidence="2 3">
    <name type="scientific">Streptomyces longwoodensis</name>
    <dbReference type="NCBI Taxonomy" id="68231"/>
    <lineage>
        <taxon>Bacteria</taxon>
        <taxon>Bacillati</taxon>
        <taxon>Actinomycetota</taxon>
        <taxon>Actinomycetes</taxon>
        <taxon>Kitasatosporales</taxon>
        <taxon>Streptomycetaceae</taxon>
        <taxon>Streptomyces</taxon>
    </lineage>
</organism>
<keyword evidence="3" id="KW-1185">Reference proteome</keyword>
<dbReference type="AlphaFoldDB" id="A0A101QQP9"/>
<evidence type="ECO:0000256" key="1">
    <source>
        <dbReference type="SAM" id="MobiDB-lite"/>
    </source>
</evidence>
<evidence type="ECO:0000313" key="2">
    <source>
        <dbReference type="EMBL" id="KUN34350.1"/>
    </source>
</evidence>
<reference evidence="2 3" key="1">
    <citation type="submission" date="2015-10" db="EMBL/GenBank/DDBJ databases">
        <title>Draft genome sequence of Streptomyces longwoodensis DSM 41677, type strain for the species Streptomyces longwoodensis.</title>
        <authorList>
            <person name="Ruckert C."/>
            <person name="Winkler A."/>
            <person name="Kalinowski J."/>
            <person name="Kampfer P."/>
            <person name="Glaeser S."/>
        </authorList>
    </citation>
    <scope>NUCLEOTIDE SEQUENCE [LARGE SCALE GENOMIC DNA]</scope>
    <source>
        <strain evidence="2 3">DSM 41677</strain>
    </source>
</reference>
<sequence length="151" mass="15854">MTQQPPPPPPPSGTPPAGFGPPPPSYGPPPPGQFPAPPPYGAGPPPPAYAPGPPQPAPQAPEFVAVDRNNAIVVDADGVTLDLNGVQADFPWPEIRSVHYKASPNGKALMLGVVHLDGHFYESVVEARPKGRLGQWFAQLGWVLSHYRPAG</sequence>
<dbReference type="EMBL" id="LMWS01000039">
    <property type="protein sequence ID" value="KUN34350.1"/>
    <property type="molecule type" value="Genomic_DNA"/>
</dbReference>
<protein>
    <submittedName>
        <fullName evidence="2">Uncharacterized protein</fullName>
    </submittedName>
</protein>
<comment type="caution">
    <text evidence="2">The sequence shown here is derived from an EMBL/GenBank/DDBJ whole genome shotgun (WGS) entry which is preliminary data.</text>
</comment>
<feature type="compositionally biased region" description="Pro residues" evidence="1">
    <location>
        <begin position="1"/>
        <end position="59"/>
    </location>
</feature>
<feature type="region of interest" description="Disordered" evidence="1">
    <location>
        <begin position="1"/>
        <end position="61"/>
    </location>
</feature>
<dbReference type="RefSeq" id="WP_067239847.1">
    <property type="nucleotide sequence ID" value="NZ_KQ948561.1"/>
</dbReference>
<proteinExistence type="predicted"/>
<name>A0A101QQP9_9ACTN</name>
<gene>
    <name evidence="2" type="ORF">AQJ30_29035</name>
</gene>
<dbReference type="STRING" id="68231.AQJ30_29035"/>
<dbReference type="Proteomes" id="UP000053271">
    <property type="component" value="Unassembled WGS sequence"/>
</dbReference>
<evidence type="ECO:0000313" key="3">
    <source>
        <dbReference type="Proteomes" id="UP000053271"/>
    </source>
</evidence>